<organism evidence="1 2">
    <name type="scientific">Capsulimonas corticalis</name>
    <dbReference type="NCBI Taxonomy" id="2219043"/>
    <lineage>
        <taxon>Bacteria</taxon>
        <taxon>Bacillati</taxon>
        <taxon>Armatimonadota</taxon>
        <taxon>Armatimonadia</taxon>
        <taxon>Capsulimonadales</taxon>
        <taxon>Capsulimonadaceae</taxon>
        <taxon>Capsulimonas</taxon>
    </lineage>
</organism>
<evidence type="ECO:0000313" key="1">
    <source>
        <dbReference type="EMBL" id="BDI33554.1"/>
    </source>
</evidence>
<proteinExistence type="predicted"/>
<reference evidence="1 2" key="1">
    <citation type="journal article" date="2019" name="Int. J. Syst. Evol. Microbiol.">
        <title>Capsulimonas corticalis gen. nov., sp. nov., an aerobic capsulated bacterium, of a novel bacterial order, Capsulimonadales ord. nov., of the class Armatimonadia of the phylum Armatimonadetes.</title>
        <authorList>
            <person name="Li J."/>
            <person name="Kudo C."/>
            <person name="Tonouchi A."/>
        </authorList>
    </citation>
    <scope>NUCLEOTIDE SEQUENCE [LARGE SCALE GENOMIC DNA]</scope>
    <source>
        <strain evidence="1 2">AX-7</strain>
    </source>
</reference>
<dbReference type="KEGG" id="ccot:CCAX7_56050"/>
<evidence type="ECO:0000313" key="2">
    <source>
        <dbReference type="Proteomes" id="UP000287394"/>
    </source>
</evidence>
<protein>
    <submittedName>
        <fullName evidence="1">Uncharacterized protein</fullName>
    </submittedName>
</protein>
<name>A0A402D0T2_9BACT</name>
<sequence>MVTRKFEIECKDGVMTISTVKSGLTARRMQIPWMIANIAQIVFCSMYFLELALRQSHPTLREFVCAPSAFCLLFYSYENYFGAKTCVLDTINDTVWIGSWSTSLSSVTGVRIGKILWDEEFPTGNTLYLTRKNAPALKLYTVLTFGRPNDTIRALASQIEEFLVSHKAAASPAASMVGASR</sequence>
<dbReference type="RefSeq" id="WP_119323114.1">
    <property type="nucleotide sequence ID" value="NZ_AP025739.1"/>
</dbReference>
<dbReference type="Proteomes" id="UP000287394">
    <property type="component" value="Chromosome"/>
</dbReference>
<dbReference type="EMBL" id="AP025739">
    <property type="protein sequence ID" value="BDI33554.1"/>
    <property type="molecule type" value="Genomic_DNA"/>
</dbReference>
<keyword evidence="2" id="KW-1185">Reference proteome</keyword>
<dbReference type="AlphaFoldDB" id="A0A402D0T2"/>
<accession>A0A402D0T2</accession>
<gene>
    <name evidence="1" type="ORF">CCAX7_56050</name>
</gene>